<gene>
    <name evidence="2" type="ORF">SASPL_114370</name>
</gene>
<keyword evidence="1" id="KW-1133">Transmembrane helix</keyword>
<evidence type="ECO:0000256" key="1">
    <source>
        <dbReference type="SAM" id="Phobius"/>
    </source>
</evidence>
<reference evidence="2" key="2">
    <citation type="submission" date="2020-08" db="EMBL/GenBank/DDBJ databases">
        <title>Plant Genome Project.</title>
        <authorList>
            <person name="Zhang R.-G."/>
        </authorList>
    </citation>
    <scope>NUCLEOTIDE SEQUENCE</scope>
    <source>
        <strain evidence="2">Huo1</strain>
        <tissue evidence="2">Leaf</tissue>
    </source>
</reference>
<keyword evidence="1" id="KW-0472">Membrane</keyword>
<evidence type="ECO:0008006" key="4">
    <source>
        <dbReference type="Google" id="ProtNLM"/>
    </source>
</evidence>
<dbReference type="PANTHER" id="PTHR46741:SF2">
    <property type="entry name" value="RIBOSOMAL PROTEIN L34AE"/>
    <property type="match status" value="1"/>
</dbReference>
<keyword evidence="3" id="KW-1185">Reference proteome</keyword>
<protein>
    <recommendedName>
        <fullName evidence="4">Ribosomal protein L34Ae</fullName>
    </recommendedName>
</protein>
<sequence length="624" mass="73021">MKLNPCFLCQKLVSLFHAISLFLTYFFSYFSRCFNFIKFILSFLFVNCNTWLKKSAKKDVLFLEAGRGDENELELLHLKFKFPSFDEFRRISTDVKDDSCNLKLSSSALIEVLTTFPLRHIDEDAELEPREEEATPEFNVNLLLQHSVDESEMSSDGGSLDSESFGEDKESLMFLGESKKVEEEQSFEKDFNVNSSGEGFVSVDDMETNNGELEKECSPFENDGVTNKLECLWEHQELIEQLQMELKKVKATGLPTIVEESETPKVIDDLKPWKIDESDEMQHRDCIAELHKSYREMMRKFDILNYQKMYAMGFVQQNDPFQQKVKPAPVLKSLVSKKLWTSKHKKQGSCPMKKLMNELQGDVEVVYVGQMCLSWEILQWQYEKALELWNSDPHSVHCYNEVVAEFQQFQVLLQRFIEDEPFQGGRVQTYVKARCVLRNLLQVPLVRGDNASLNLILSRLSMSHLITDFRRMVLAEDDTTKERDEYVISSEMLVEMLEESIRIFWEFVRSDKDCGFAPLPVLDSPQDLKMLMQLRRILQKKERKVKDILRSEKCILRRFQKQKRRGDEEALHFFAQVDVKLVSRVLRMSRISREQLIWCDDKLSRISFVGTKIYVQPAFLLFPC</sequence>
<reference evidence="2" key="1">
    <citation type="submission" date="2018-01" db="EMBL/GenBank/DDBJ databases">
        <authorList>
            <person name="Mao J.F."/>
        </authorList>
    </citation>
    <scope>NUCLEOTIDE SEQUENCE</scope>
    <source>
        <strain evidence="2">Huo1</strain>
        <tissue evidence="2">Leaf</tissue>
    </source>
</reference>
<dbReference type="PANTHER" id="PTHR46741">
    <property type="entry name" value="OS09G0413600 PROTEIN"/>
    <property type="match status" value="1"/>
</dbReference>
<dbReference type="InterPro" id="IPR012870">
    <property type="entry name" value="DUF1666"/>
</dbReference>
<accession>A0A8X8Y6B5</accession>
<dbReference type="EMBL" id="PNBA02000005">
    <property type="protein sequence ID" value="KAG6423961.1"/>
    <property type="molecule type" value="Genomic_DNA"/>
</dbReference>
<evidence type="ECO:0000313" key="3">
    <source>
        <dbReference type="Proteomes" id="UP000298416"/>
    </source>
</evidence>
<dbReference type="Proteomes" id="UP000298416">
    <property type="component" value="Unassembled WGS sequence"/>
</dbReference>
<proteinExistence type="predicted"/>
<organism evidence="2">
    <name type="scientific">Salvia splendens</name>
    <name type="common">Scarlet sage</name>
    <dbReference type="NCBI Taxonomy" id="180675"/>
    <lineage>
        <taxon>Eukaryota</taxon>
        <taxon>Viridiplantae</taxon>
        <taxon>Streptophyta</taxon>
        <taxon>Embryophyta</taxon>
        <taxon>Tracheophyta</taxon>
        <taxon>Spermatophyta</taxon>
        <taxon>Magnoliopsida</taxon>
        <taxon>eudicotyledons</taxon>
        <taxon>Gunneridae</taxon>
        <taxon>Pentapetalae</taxon>
        <taxon>asterids</taxon>
        <taxon>lamiids</taxon>
        <taxon>Lamiales</taxon>
        <taxon>Lamiaceae</taxon>
        <taxon>Nepetoideae</taxon>
        <taxon>Mentheae</taxon>
        <taxon>Salviinae</taxon>
        <taxon>Salvia</taxon>
        <taxon>Salvia subgen. Calosphace</taxon>
        <taxon>core Calosphace</taxon>
    </lineage>
</organism>
<name>A0A8X8Y6B5_SALSN</name>
<comment type="caution">
    <text evidence="2">The sequence shown here is derived from an EMBL/GenBank/DDBJ whole genome shotgun (WGS) entry which is preliminary data.</text>
</comment>
<evidence type="ECO:0000313" key="2">
    <source>
        <dbReference type="EMBL" id="KAG6423961.1"/>
    </source>
</evidence>
<feature type="transmembrane region" description="Helical" evidence="1">
    <location>
        <begin position="12"/>
        <end position="30"/>
    </location>
</feature>
<dbReference type="AlphaFoldDB" id="A0A8X8Y6B5"/>
<dbReference type="Pfam" id="PF07891">
    <property type="entry name" value="DUF1666"/>
    <property type="match status" value="2"/>
</dbReference>
<keyword evidence="1" id="KW-0812">Transmembrane</keyword>